<reference evidence="1 2" key="1">
    <citation type="submission" date="2020-05" db="EMBL/GenBank/DDBJ databases">
        <title>Horizontal transmission and recombination maintain forever young bacterial symbiont genomes.</title>
        <authorList>
            <person name="Russell S.L."/>
            <person name="Pepper-Tunick E."/>
            <person name="Svedberg J."/>
            <person name="Byrne A."/>
            <person name="Ruelas Castillo J."/>
            <person name="Vollmers C."/>
            <person name="Beinart R.A."/>
            <person name="Corbett-Detig R."/>
        </authorList>
    </citation>
    <scope>NUCLEOTIDE SEQUENCE [LARGE SCALE GENOMIC DNA]</scope>
    <source>
        <strain evidence="1">Monterey_2004</strain>
    </source>
</reference>
<dbReference type="GO" id="GO:0020037">
    <property type="term" value="F:heme binding"/>
    <property type="evidence" value="ECO:0007669"/>
    <property type="project" value="InterPro"/>
</dbReference>
<name>A0A853G1B7_9GAMM</name>
<organism evidence="1 2">
    <name type="scientific">Candidatus Vesicomyosocius endoextente</name>
    <dbReference type="NCBI Taxonomy" id="2738853"/>
    <lineage>
        <taxon>Bacteria</taxon>
        <taxon>Pseudomonadati</taxon>
        <taxon>Pseudomonadota</taxon>
        <taxon>Gammaproteobacteria</taxon>
        <taxon>Candidatus Pseudothioglobaceae</taxon>
        <taxon>Candidatus Vesicomyidisocius</taxon>
    </lineage>
</organism>
<proteinExistence type="predicted"/>
<dbReference type="Proteomes" id="UP000525329">
    <property type="component" value="Unassembled WGS sequence"/>
</dbReference>
<dbReference type="InterPro" id="IPR036909">
    <property type="entry name" value="Cyt_c-like_dom_sf"/>
</dbReference>
<sequence length="84" mass="9961">MLVISSDTFSNEEGKELHKESCITCHIVEHNNTFYTRSDSRLHSHFDLRKQVSNCVNAFNINWLPDEEKSVINHLNNEYYNFKK</sequence>
<protein>
    <recommendedName>
        <fullName evidence="3">Cytochrome c domain-containing protein</fullName>
    </recommendedName>
</protein>
<accession>A0A853G1B7</accession>
<dbReference type="EMBL" id="JACCHU010000001">
    <property type="protein sequence ID" value="NYT52165.1"/>
    <property type="molecule type" value="Genomic_DNA"/>
</dbReference>
<dbReference type="AlphaFoldDB" id="A0A853G1B7"/>
<dbReference type="GO" id="GO:0009055">
    <property type="term" value="F:electron transfer activity"/>
    <property type="evidence" value="ECO:0007669"/>
    <property type="project" value="InterPro"/>
</dbReference>
<dbReference type="SUPFAM" id="SSF46626">
    <property type="entry name" value="Cytochrome c"/>
    <property type="match status" value="1"/>
</dbReference>
<comment type="caution">
    <text evidence="1">The sequence shown here is derived from an EMBL/GenBank/DDBJ whole genome shotgun (WGS) entry which is preliminary data.</text>
</comment>
<evidence type="ECO:0008006" key="3">
    <source>
        <dbReference type="Google" id="ProtNLM"/>
    </source>
</evidence>
<evidence type="ECO:0000313" key="2">
    <source>
        <dbReference type="Proteomes" id="UP000525329"/>
    </source>
</evidence>
<gene>
    <name evidence="1" type="ORF">H0A74_01065</name>
</gene>
<evidence type="ECO:0000313" key="1">
    <source>
        <dbReference type="EMBL" id="NYT52165.1"/>
    </source>
</evidence>